<organism evidence="1 2">
    <name type="scientific">Meganyctiphanes norvegica</name>
    <name type="common">Northern krill</name>
    <name type="synonym">Thysanopoda norvegica</name>
    <dbReference type="NCBI Taxonomy" id="48144"/>
    <lineage>
        <taxon>Eukaryota</taxon>
        <taxon>Metazoa</taxon>
        <taxon>Ecdysozoa</taxon>
        <taxon>Arthropoda</taxon>
        <taxon>Crustacea</taxon>
        <taxon>Multicrustacea</taxon>
        <taxon>Malacostraca</taxon>
        <taxon>Eumalacostraca</taxon>
        <taxon>Eucarida</taxon>
        <taxon>Euphausiacea</taxon>
        <taxon>Euphausiidae</taxon>
        <taxon>Meganyctiphanes</taxon>
    </lineage>
</organism>
<reference evidence="1 2" key="1">
    <citation type="submission" date="2024-05" db="EMBL/GenBank/DDBJ databases">
        <authorList>
            <person name="Wallberg A."/>
        </authorList>
    </citation>
    <scope>NUCLEOTIDE SEQUENCE [LARGE SCALE GENOMIC DNA]</scope>
</reference>
<comment type="caution">
    <text evidence="1">The sequence shown here is derived from an EMBL/GenBank/DDBJ whole genome shotgun (WGS) entry which is preliminary data.</text>
</comment>
<dbReference type="AlphaFoldDB" id="A0AAV2QAP3"/>
<dbReference type="Proteomes" id="UP001497623">
    <property type="component" value="Unassembled WGS sequence"/>
</dbReference>
<feature type="non-terminal residue" evidence="1">
    <location>
        <position position="1"/>
    </location>
</feature>
<dbReference type="EMBL" id="CAXKWB010005097">
    <property type="protein sequence ID" value="CAL4076644.1"/>
    <property type="molecule type" value="Genomic_DNA"/>
</dbReference>
<proteinExistence type="predicted"/>
<evidence type="ECO:0000313" key="2">
    <source>
        <dbReference type="Proteomes" id="UP001497623"/>
    </source>
</evidence>
<gene>
    <name evidence="1" type="ORF">MNOR_LOCUS10207</name>
</gene>
<protein>
    <submittedName>
        <fullName evidence="1">Uncharacterized protein</fullName>
    </submittedName>
</protein>
<sequence>SVVTPTVVYIYQHCHVHGIQATVSRLYSLYPKVLCESGLLSSTNMWKVTVACVVVLVGAALATSNLDLWDGAKDGDLPKVQEALDAGANPDWQNEDKWGTTAIIQATK</sequence>
<evidence type="ECO:0000313" key="1">
    <source>
        <dbReference type="EMBL" id="CAL4076644.1"/>
    </source>
</evidence>
<keyword evidence="2" id="KW-1185">Reference proteome</keyword>
<name>A0AAV2QAP3_MEGNR</name>
<accession>A0AAV2QAP3</accession>
<feature type="non-terminal residue" evidence="1">
    <location>
        <position position="108"/>
    </location>
</feature>